<proteinExistence type="inferred from homology"/>
<dbReference type="RefSeq" id="WP_003336999.1">
    <property type="nucleotide sequence ID" value="NZ_CP007806.1"/>
</dbReference>
<dbReference type="PRINTS" id="PR00080">
    <property type="entry name" value="SDRFAMILY"/>
</dbReference>
<dbReference type="InterPro" id="IPR036291">
    <property type="entry name" value="NAD(P)-bd_dom_sf"/>
</dbReference>
<gene>
    <name evidence="3" type="primary">fabG_3</name>
    <name evidence="3" type="ORF">BRLA_c032230</name>
</gene>
<dbReference type="PRINTS" id="PR00081">
    <property type="entry name" value="GDHRDH"/>
</dbReference>
<organism evidence="3 4">
    <name type="scientific">Brevibacillus laterosporus LMG 15441</name>
    <dbReference type="NCBI Taxonomy" id="1042163"/>
    <lineage>
        <taxon>Bacteria</taxon>
        <taxon>Bacillati</taxon>
        <taxon>Bacillota</taxon>
        <taxon>Bacilli</taxon>
        <taxon>Bacillales</taxon>
        <taxon>Paenibacillaceae</taxon>
        <taxon>Brevibacillus</taxon>
    </lineage>
</organism>
<dbReference type="STRING" id="1042163.BRLA_c032230"/>
<accession>A0A075RDQ4</accession>
<dbReference type="InterPro" id="IPR020904">
    <property type="entry name" value="Sc_DH/Rdtase_CS"/>
</dbReference>
<dbReference type="GO" id="GO:0004316">
    <property type="term" value="F:3-oxoacyl-[acyl-carrier-protein] reductase (NADPH) activity"/>
    <property type="evidence" value="ECO:0007669"/>
    <property type="project" value="UniProtKB-EC"/>
</dbReference>
<name>A0A075RDQ4_BRELA</name>
<keyword evidence="2 3" id="KW-0560">Oxidoreductase</keyword>
<dbReference type="AlphaFoldDB" id="A0A075RDQ4"/>
<reference evidence="3 4" key="1">
    <citation type="journal article" date="2011" name="J. Bacteriol.">
        <title>Genome sequence of Brevibacillus laterosporus LMG 15441, a pathogen of invertebrates.</title>
        <authorList>
            <person name="Djukic M."/>
            <person name="Poehlein A."/>
            <person name="Thurmer A."/>
            <person name="Daniel R."/>
        </authorList>
    </citation>
    <scope>NUCLEOTIDE SEQUENCE [LARGE SCALE GENOMIC DNA]</scope>
    <source>
        <strain evidence="3 4">LMG 15441</strain>
    </source>
</reference>
<evidence type="ECO:0000256" key="2">
    <source>
        <dbReference type="ARBA" id="ARBA00023002"/>
    </source>
</evidence>
<keyword evidence="4" id="KW-1185">Reference proteome</keyword>
<evidence type="ECO:0000256" key="1">
    <source>
        <dbReference type="ARBA" id="ARBA00006484"/>
    </source>
</evidence>
<sequence length="244" mass="26391">MEDKQAWALVTGASGEIGQAIARKLADESIPLYLHYNTQKDKINTLLAYCESKNVPAIALQADLSQPDAVAAMFSQMPVKPLYIVNNASIDHVGLLSDVTPELFDQLVRVNIGSCFFVSQQGLPAMLQARFGRIVTISSIWGEIGASCEVLYSMTKGAILSFTKALAKEVARNHITVNAVSPGAILGGMMDRFTLEEREAVSEEIPMGRLGRPEEIAAAVSFLFQKEAGYITGQTISVNGGWHT</sequence>
<evidence type="ECO:0000313" key="4">
    <source>
        <dbReference type="Proteomes" id="UP000005850"/>
    </source>
</evidence>
<dbReference type="Gene3D" id="3.40.50.720">
    <property type="entry name" value="NAD(P)-binding Rossmann-like Domain"/>
    <property type="match status" value="1"/>
</dbReference>
<dbReference type="KEGG" id="blr:BRLA_c032230"/>
<dbReference type="Pfam" id="PF13561">
    <property type="entry name" value="adh_short_C2"/>
    <property type="match status" value="1"/>
</dbReference>
<dbReference type="HOGENOM" id="CLU_010194_1_3_9"/>
<dbReference type="PROSITE" id="PS00061">
    <property type="entry name" value="ADH_SHORT"/>
    <property type="match status" value="1"/>
</dbReference>
<dbReference type="FunFam" id="3.40.50.720:FF:000173">
    <property type="entry name" value="3-oxoacyl-[acyl-carrier protein] reductase"/>
    <property type="match status" value="1"/>
</dbReference>
<dbReference type="InterPro" id="IPR050259">
    <property type="entry name" value="SDR"/>
</dbReference>
<dbReference type="SUPFAM" id="SSF51735">
    <property type="entry name" value="NAD(P)-binding Rossmann-fold domains"/>
    <property type="match status" value="1"/>
</dbReference>
<dbReference type="Proteomes" id="UP000005850">
    <property type="component" value="Chromosome"/>
</dbReference>
<dbReference type="InterPro" id="IPR002347">
    <property type="entry name" value="SDR_fam"/>
</dbReference>
<evidence type="ECO:0000313" key="3">
    <source>
        <dbReference type="EMBL" id="AIG27535.1"/>
    </source>
</evidence>
<dbReference type="EC" id="1.1.1.100" evidence="3"/>
<dbReference type="EMBL" id="CP007806">
    <property type="protein sequence ID" value="AIG27535.1"/>
    <property type="molecule type" value="Genomic_DNA"/>
</dbReference>
<dbReference type="eggNOG" id="COG1028">
    <property type="taxonomic scope" value="Bacteria"/>
</dbReference>
<dbReference type="PANTHER" id="PTHR42879">
    <property type="entry name" value="3-OXOACYL-(ACYL-CARRIER-PROTEIN) REDUCTASE"/>
    <property type="match status" value="1"/>
</dbReference>
<dbReference type="GO" id="GO:0032787">
    <property type="term" value="P:monocarboxylic acid metabolic process"/>
    <property type="evidence" value="ECO:0007669"/>
    <property type="project" value="UniProtKB-ARBA"/>
</dbReference>
<dbReference type="NCBIfam" id="NF047420">
    <property type="entry name" value="EF_P_mod_YmfI"/>
    <property type="match status" value="1"/>
</dbReference>
<protein>
    <submittedName>
        <fullName evidence="3">3-oxoacyl-[acyl-carrier-protein] reductase FabG</fullName>
        <ecNumber evidence="3">1.1.1.100</ecNumber>
    </submittedName>
</protein>
<dbReference type="PANTHER" id="PTHR42879:SF2">
    <property type="entry name" value="3-OXOACYL-[ACYL-CARRIER-PROTEIN] REDUCTASE FABG"/>
    <property type="match status" value="1"/>
</dbReference>
<comment type="similarity">
    <text evidence="1">Belongs to the short-chain dehydrogenases/reductases (SDR) family.</text>
</comment>